<proteinExistence type="predicted"/>
<comment type="caution">
    <text evidence="2">The sequence shown here is derived from an EMBL/GenBank/DDBJ whole genome shotgun (WGS) entry which is preliminary data.</text>
</comment>
<organism evidence="2 3">
    <name type="scientific">Xenotaenia resolanae</name>
    <dbReference type="NCBI Taxonomy" id="208358"/>
    <lineage>
        <taxon>Eukaryota</taxon>
        <taxon>Metazoa</taxon>
        <taxon>Chordata</taxon>
        <taxon>Craniata</taxon>
        <taxon>Vertebrata</taxon>
        <taxon>Euteleostomi</taxon>
        <taxon>Actinopterygii</taxon>
        <taxon>Neopterygii</taxon>
        <taxon>Teleostei</taxon>
        <taxon>Neoteleostei</taxon>
        <taxon>Acanthomorphata</taxon>
        <taxon>Ovalentaria</taxon>
        <taxon>Atherinomorphae</taxon>
        <taxon>Cyprinodontiformes</taxon>
        <taxon>Goodeidae</taxon>
        <taxon>Xenotaenia</taxon>
    </lineage>
</organism>
<feature type="non-terminal residue" evidence="2">
    <location>
        <position position="1"/>
    </location>
</feature>
<name>A0ABV0WR03_9TELE</name>
<keyword evidence="1" id="KW-0812">Transmembrane</keyword>
<evidence type="ECO:0008006" key="4">
    <source>
        <dbReference type="Google" id="ProtNLM"/>
    </source>
</evidence>
<protein>
    <recommendedName>
        <fullName evidence="4">NADH dehydrogenase subunit 5</fullName>
    </recommendedName>
</protein>
<gene>
    <name evidence="2" type="ORF">XENORESO_013445</name>
</gene>
<sequence length="75" mass="8315">LEGSVALPKESFSSVLTKNIMAMMVWLVLSIINSSMVHTFLQHSSFPLTLVFSTRTPATSCSSAWWSMMLCSSRL</sequence>
<dbReference type="Proteomes" id="UP001444071">
    <property type="component" value="Unassembled WGS sequence"/>
</dbReference>
<evidence type="ECO:0000313" key="2">
    <source>
        <dbReference type="EMBL" id="MEQ2272035.1"/>
    </source>
</evidence>
<keyword evidence="1" id="KW-1133">Transmembrane helix</keyword>
<reference evidence="2 3" key="1">
    <citation type="submission" date="2021-06" db="EMBL/GenBank/DDBJ databases">
        <authorList>
            <person name="Palmer J.M."/>
        </authorList>
    </citation>
    <scope>NUCLEOTIDE SEQUENCE [LARGE SCALE GENOMIC DNA]</scope>
    <source>
        <strain evidence="2 3">XR_2019</strain>
        <tissue evidence="2">Muscle</tissue>
    </source>
</reference>
<keyword evidence="1" id="KW-0472">Membrane</keyword>
<evidence type="ECO:0000256" key="1">
    <source>
        <dbReference type="SAM" id="Phobius"/>
    </source>
</evidence>
<dbReference type="EMBL" id="JAHRIM010064262">
    <property type="protein sequence ID" value="MEQ2272035.1"/>
    <property type="molecule type" value="Genomic_DNA"/>
</dbReference>
<feature type="transmembrane region" description="Helical" evidence="1">
    <location>
        <begin position="20"/>
        <end position="41"/>
    </location>
</feature>
<keyword evidence="3" id="KW-1185">Reference proteome</keyword>
<evidence type="ECO:0000313" key="3">
    <source>
        <dbReference type="Proteomes" id="UP001444071"/>
    </source>
</evidence>
<accession>A0ABV0WR03</accession>